<evidence type="ECO:0000313" key="1">
    <source>
        <dbReference type="EMBL" id="TRZ33260.1"/>
    </source>
</evidence>
<comment type="caution">
    <text evidence="1">The sequence shown here is derived from an EMBL/GenBank/DDBJ whole genome shotgun (WGS) entry which is preliminary data.</text>
</comment>
<organism evidence="1 2">
    <name type="scientific">Enterococcus avium</name>
    <name type="common">Streptococcus avium</name>
    <dbReference type="NCBI Taxonomy" id="33945"/>
    <lineage>
        <taxon>Bacteria</taxon>
        <taxon>Bacillati</taxon>
        <taxon>Bacillota</taxon>
        <taxon>Bacilli</taxon>
        <taxon>Lactobacillales</taxon>
        <taxon>Enterococcaceae</taxon>
        <taxon>Enterococcus</taxon>
    </lineage>
</organism>
<evidence type="ECO:0000313" key="2">
    <source>
        <dbReference type="Proteomes" id="UP000316316"/>
    </source>
</evidence>
<dbReference type="RefSeq" id="WP_144324537.1">
    <property type="nucleotide sequence ID" value="NZ_PDXQ01000001.1"/>
</dbReference>
<dbReference type="EMBL" id="PDXQ01000001">
    <property type="protein sequence ID" value="TRZ33260.1"/>
    <property type="molecule type" value="Genomic_DNA"/>
</dbReference>
<sequence>MNEFNNAISVSGLGDDINSAMMQNAQRQVIQEIMNAAQNGRTECTTQSKGATPSFLAQLEEEGVFNIPKGNSVTLFWEW</sequence>
<accession>A0A8B5VZY7</accession>
<protein>
    <submittedName>
        <fullName evidence="1">Uncharacterized protein</fullName>
    </submittedName>
</protein>
<proteinExistence type="predicted"/>
<gene>
    <name evidence="1" type="ORF">AUF17_03880</name>
</gene>
<dbReference type="AlphaFoldDB" id="A0A8B5VZY7"/>
<name>A0A8B5VZY7_ENTAV</name>
<reference evidence="1 2" key="1">
    <citation type="submission" date="2017-10" db="EMBL/GenBank/DDBJ databases">
        <title>FDA dAtabase for Regulatory Grade micrObial Sequences (FDA-ARGOS): Supporting development and validation of Infectious Disease Dx tests.</title>
        <authorList>
            <person name="Campos J."/>
            <person name="Goldberg B."/>
            <person name="Tallon L.J."/>
            <person name="Sadzewicz L."/>
            <person name="Sengamalay N."/>
            <person name="Ott S."/>
            <person name="Godinez A."/>
            <person name="Nagaraj S."/>
            <person name="Vyas G."/>
            <person name="Aluvathingal J."/>
            <person name="Nadendla S."/>
            <person name="Geyer C."/>
            <person name="Nandy P."/>
            <person name="Hobson J."/>
            <person name="Sichtig H."/>
        </authorList>
    </citation>
    <scope>NUCLEOTIDE SEQUENCE [LARGE SCALE GENOMIC DNA]</scope>
    <source>
        <strain evidence="1 2">FDAARGOS_185</strain>
    </source>
</reference>
<dbReference type="Proteomes" id="UP000316316">
    <property type="component" value="Unassembled WGS sequence"/>
</dbReference>